<dbReference type="Proteomes" id="UP000500845">
    <property type="component" value="Segment"/>
</dbReference>
<sequence length="105" mass="12528">MNYNHRDVYRRRYDRLSEKYNAVLHQHENLKSDLRHLKMQIHEVCRNSVGADNVICERILNNTPLLDNTIHPRNDYTTALVKDKTPQRKHMYNDGKPLVSVEPFD</sequence>
<dbReference type="RefSeq" id="YP_010086979.1">
    <property type="nucleotide sequence ID" value="NC_055500.1"/>
</dbReference>
<dbReference type="EMBL" id="MH394321">
    <property type="protein sequence ID" value="AXS67771.1"/>
    <property type="molecule type" value="Genomic_DNA"/>
</dbReference>
<protein>
    <submittedName>
        <fullName evidence="1">Adho101-like protein</fullName>
    </submittedName>
</protein>
<proteinExistence type="predicted"/>
<keyword evidence="2" id="KW-1185">Reference proteome</keyword>
<dbReference type="GeneID" id="65102224"/>
<accession>A0A346RNX4</accession>
<evidence type="ECO:0000313" key="1">
    <source>
        <dbReference type="EMBL" id="AXS67771.1"/>
    </source>
</evidence>
<dbReference type="KEGG" id="vg:65102224"/>
<evidence type="ECO:0000313" key="2">
    <source>
        <dbReference type="Proteomes" id="UP000500845"/>
    </source>
</evidence>
<reference evidence="1 2" key="1">
    <citation type="journal article" date="2018" name="J. Invertebr. Pathol.">
        <title>Morphological, genetic and biological characterisation of a novel alphabaculovirus isolated from Cryptophlebia peltastica (Lepidoptera: Tortricidae).</title>
        <authorList>
            <person name="Marsberg T."/>
            <person name="Jukes M.D."/>
            <person name="Krejmer-Rabalska M."/>
            <person name="Rabalski L."/>
            <person name="Knox C.M."/>
            <person name="Moore S.D."/>
            <person name="Hill M.P."/>
            <person name="Szewczyk B."/>
        </authorList>
    </citation>
    <scope>NUCLEOTIDE SEQUENCE [LARGE SCALE GENOMIC DNA]</scope>
    <source>
        <strain evidence="1">SA</strain>
    </source>
</reference>
<organism evidence="1 2">
    <name type="scientific">Cryptophlebia peltastica nucleopolyhedrovirus</name>
    <dbReference type="NCBI Taxonomy" id="2304025"/>
    <lineage>
        <taxon>Viruses</taxon>
        <taxon>Viruses incertae sedis</taxon>
        <taxon>Naldaviricetes</taxon>
        <taxon>Lefavirales</taxon>
        <taxon>Baculoviridae</taxon>
        <taxon>Alphabaculovirus</taxon>
        <taxon>Alphabaculovirus crypeltasticae</taxon>
    </lineage>
</organism>
<name>A0A346RNX4_9ABAC</name>